<dbReference type="EMBL" id="FNID01000003">
    <property type="protein sequence ID" value="SDM66312.1"/>
    <property type="molecule type" value="Genomic_DNA"/>
</dbReference>
<evidence type="ECO:0000256" key="2">
    <source>
        <dbReference type="PIRSR" id="PIRSR605754-1"/>
    </source>
</evidence>
<evidence type="ECO:0000313" key="5">
    <source>
        <dbReference type="Proteomes" id="UP000199182"/>
    </source>
</evidence>
<dbReference type="AlphaFoldDB" id="A0A1G9V261"/>
<dbReference type="Pfam" id="PF04203">
    <property type="entry name" value="Sortase"/>
    <property type="match status" value="1"/>
</dbReference>
<keyword evidence="3" id="KW-0812">Transmembrane</keyword>
<dbReference type="NCBIfam" id="TIGR01076">
    <property type="entry name" value="sortase_fam"/>
    <property type="match status" value="1"/>
</dbReference>
<reference evidence="4 5" key="1">
    <citation type="submission" date="2016-10" db="EMBL/GenBank/DDBJ databases">
        <authorList>
            <person name="de Groot N.N."/>
        </authorList>
    </citation>
    <scope>NUCLEOTIDE SEQUENCE [LARGE SCALE GENOMIC DNA]</scope>
    <source>
        <strain evidence="4 5">CGMCC 1.5012</strain>
    </source>
</reference>
<dbReference type="GO" id="GO:0016787">
    <property type="term" value="F:hydrolase activity"/>
    <property type="evidence" value="ECO:0007669"/>
    <property type="project" value="UniProtKB-KW"/>
</dbReference>
<dbReference type="Gene3D" id="2.40.260.10">
    <property type="entry name" value="Sortase"/>
    <property type="match status" value="1"/>
</dbReference>
<dbReference type="CDD" id="cd06166">
    <property type="entry name" value="Sortase_D_2"/>
    <property type="match status" value="1"/>
</dbReference>
<keyword evidence="1" id="KW-0378">Hydrolase</keyword>
<protein>
    <submittedName>
        <fullName evidence="4">Sortase A</fullName>
    </submittedName>
</protein>
<name>A0A1G9V261_9FIRM</name>
<organism evidence="4 5">
    <name type="scientific">Acetanaerobacterium elongatum</name>
    <dbReference type="NCBI Taxonomy" id="258515"/>
    <lineage>
        <taxon>Bacteria</taxon>
        <taxon>Bacillati</taxon>
        <taxon>Bacillota</taxon>
        <taxon>Clostridia</taxon>
        <taxon>Eubacteriales</taxon>
        <taxon>Oscillospiraceae</taxon>
        <taxon>Acetanaerobacterium</taxon>
    </lineage>
</organism>
<feature type="transmembrane region" description="Helical" evidence="3">
    <location>
        <begin position="12"/>
        <end position="35"/>
    </location>
</feature>
<evidence type="ECO:0000256" key="1">
    <source>
        <dbReference type="ARBA" id="ARBA00022801"/>
    </source>
</evidence>
<dbReference type="InterPro" id="IPR005754">
    <property type="entry name" value="Sortase"/>
</dbReference>
<keyword evidence="5" id="KW-1185">Reference proteome</keyword>
<proteinExistence type="predicted"/>
<keyword evidence="3" id="KW-0472">Membrane</keyword>
<dbReference type="SUPFAM" id="SSF63817">
    <property type="entry name" value="Sortase"/>
    <property type="match status" value="1"/>
</dbReference>
<evidence type="ECO:0000256" key="3">
    <source>
        <dbReference type="SAM" id="Phobius"/>
    </source>
</evidence>
<feature type="active site" description="Acyl-thioester intermediate" evidence="2">
    <location>
        <position position="204"/>
    </location>
</feature>
<dbReference type="RefSeq" id="WP_162840279.1">
    <property type="nucleotide sequence ID" value="NZ_FNID01000003.1"/>
</dbReference>
<keyword evidence="3" id="KW-1133">Transmembrane helix</keyword>
<dbReference type="STRING" id="258515.SAMN05192585_10332"/>
<evidence type="ECO:0000313" key="4">
    <source>
        <dbReference type="EMBL" id="SDM66312.1"/>
    </source>
</evidence>
<dbReference type="Proteomes" id="UP000199182">
    <property type="component" value="Unassembled WGS sequence"/>
</dbReference>
<dbReference type="InterPro" id="IPR042000">
    <property type="entry name" value="Sortase_D_2"/>
</dbReference>
<dbReference type="InterPro" id="IPR023365">
    <property type="entry name" value="Sortase_dom-sf"/>
</dbReference>
<feature type="active site" description="Proton donor/acceptor" evidence="2">
    <location>
        <position position="141"/>
    </location>
</feature>
<sequence>MTHRKRHSLLSNIIVVLGILLIAVSVAYEVIYYPWGRVLGSLGVAPQTELPNPKPLPVFAQAEQTAESAATVSAPTPQSLGDFFAARPKMNLTPLGVIKLPEIGISENIVEGSGDELFYGVGHIKGTALPGEAGNCVLSGHRNYIVMHPFRHLNLLAEGDTVTIEYEGKTYTYEVFKTFTVSPEQTDVLAPQKEENHLLTLVTCTPVLNPVNRLIVWCRLIE</sequence>
<accession>A0A1G9V261</accession>
<gene>
    <name evidence="4" type="ORF">SAMN05192585_10332</name>
</gene>